<organism evidence="1 2">
    <name type="scientific">Allosphingosinicella flava</name>
    <dbReference type="NCBI Taxonomy" id="2771430"/>
    <lineage>
        <taxon>Bacteria</taxon>
        <taxon>Pseudomonadati</taxon>
        <taxon>Pseudomonadota</taxon>
        <taxon>Alphaproteobacteria</taxon>
        <taxon>Sphingomonadales</taxon>
        <taxon>Sphingomonadaceae</taxon>
        <taxon>Allosphingosinicella</taxon>
    </lineage>
</organism>
<dbReference type="RefSeq" id="WP_200972511.1">
    <property type="nucleotide sequence ID" value="NZ_CP065592.1"/>
</dbReference>
<evidence type="ECO:0000313" key="2">
    <source>
        <dbReference type="Proteomes" id="UP000594873"/>
    </source>
</evidence>
<evidence type="ECO:0000313" key="1">
    <source>
        <dbReference type="EMBL" id="QPQ55757.1"/>
    </source>
</evidence>
<gene>
    <name evidence="1" type="ORF">IC614_03975</name>
</gene>
<dbReference type="EMBL" id="CP065592">
    <property type="protein sequence ID" value="QPQ55757.1"/>
    <property type="molecule type" value="Genomic_DNA"/>
</dbReference>
<dbReference type="AlphaFoldDB" id="A0A7T2GL27"/>
<dbReference type="KEGG" id="sflv:IC614_03975"/>
<dbReference type="Pfam" id="PF22391">
    <property type="entry name" value="DUF6975"/>
    <property type="match status" value="1"/>
</dbReference>
<dbReference type="Proteomes" id="UP000594873">
    <property type="component" value="Chromosome"/>
</dbReference>
<name>A0A7T2GL27_9SPHN</name>
<accession>A0A7T2GL27</accession>
<dbReference type="InterPro" id="IPR054248">
    <property type="entry name" value="DUF6975"/>
</dbReference>
<keyword evidence="2" id="KW-1185">Reference proteome</keyword>
<reference evidence="1 2" key="1">
    <citation type="submission" date="2020-11" db="EMBL/GenBank/DDBJ databases">
        <title>Genome seq and assembly of Sphingosinicella sp.</title>
        <authorList>
            <person name="Chhetri G."/>
        </authorList>
    </citation>
    <scope>NUCLEOTIDE SEQUENCE [LARGE SCALE GENOMIC DNA]</scope>
    <source>
        <strain evidence="1 2">UDD2</strain>
    </source>
</reference>
<protein>
    <submittedName>
        <fullName evidence="1">Uncharacterized protein</fullName>
    </submittedName>
</protein>
<proteinExistence type="predicted"/>
<sequence>MAMAKIAALEVSRGASLLFAHVMERGSVAHPYVRSPLLSSGPAAEANLADAIHFLCTLHARYPSIIEMAQDRNADSLAGQWFAAASRAFTTERNLLAKLVVTVGPLPATPGAGASDAMALGQQRAITLLAQSERRGCGLGAALALALDWFHIRHVLNAAALHFGIVPPPNRFTDENAVAEVAHAAMENPAVERALLFGAEQILLQHHGLWGVLEARQLARSER</sequence>